<dbReference type="Gramene" id="KZM96316">
    <property type="protein sequence ID" value="KZM96316"/>
    <property type="gene ID" value="DCAR_019558"/>
</dbReference>
<feature type="signal peptide" evidence="1">
    <location>
        <begin position="1"/>
        <end position="20"/>
    </location>
</feature>
<dbReference type="Proteomes" id="UP000077755">
    <property type="component" value="Chromosome 5"/>
</dbReference>
<reference evidence="2" key="1">
    <citation type="journal article" date="2016" name="Nat. Genet.">
        <title>A high-quality carrot genome assembly provides new insights into carotenoid accumulation and asterid genome evolution.</title>
        <authorList>
            <person name="Iorizzo M."/>
            <person name="Ellison S."/>
            <person name="Senalik D."/>
            <person name="Zeng P."/>
            <person name="Satapoomin P."/>
            <person name="Huang J."/>
            <person name="Bowman M."/>
            <person name="Iovene M."/>
            <person name="Sanseverino W."/>
            <person name="Cavagnaro P."/>
            <person name="Yildiz M."/>
            <person name="Macko-Podgorni A."/>
            <person name="Moranska E."/>
            <person name="Grzebelus E."/>
            <person name="Grzebelus D."/>
            <person name="Ashrafi H."/>
            <person name="Zheng Z."/>
            <person name="Cheng S."/>
            <person name="Spooner D."/>
            <person name="Van Deynze A."/>
            <person name="Simon P."/>
        </authorList>
    </citation>
    <scope>NUCLEOTIDE SEQUENCE [LARGE SCALE GENOMIC DNA]</scope>
    <source>
        <tissue evidence="2">Leaf</tissue>
    </source>
</reference>
<accession>A0A164ZS05</accession>
<keyword evidence="4" id="KW-1185">Reference proteome</keyword>
<name>A0A164ZS05_DAUCS</name>
<dbReference type="AlphaFoldDB" id="A0A164ZS05"/>
<evidence type="ECO:0000313" key="3">
    <source>
        <dbReference type="EMBL" id="WOH02986.1"/>
    </source>
</evidence>
<gene>
    <name evidence="2" type="ORF">DCAR_019558</name>
    <name evidence="3" type="ORF">DCAR_0522376</name>
</gene>
<protein>
    <submittedName>
        <fullName evidence="2">Uncharacterized protein</fullName>
    </submittedName>
</protein>
<dbReference type="EMBL" id="LNRQ01000005">
    <property type="protein sequence ID" value="KZM96316.1"/>
    <property type="molecule type" value="Genomic_DNA"/>
</dbReference>
<evidence type="ECO:0000313" key="4">
    <source>
        <dbReference type="Proteomes" id="UP000077755"/>
    </source>
</evidence>
<evidence type="ECO:0000313" key="2">
    <source>
        <dbReference type="EMBL" id="KZM96316.1"/>
    </source>
</evidence>
<keyword evidence="1" id="KW-0732">Signal</keyword>
<feature type="chain" id="PRO_5007854965" evidence="1">
    <location>
        <begin position="21"/>
        <end position="75"/>
    </location>
</feature>
<dbReference type="EMBL" id="CP093347">
    <property type="protein sequence ID" value="WOH02986.1"/>
    <property type="molecule type" value="Genomic_DNA"/>
</dbReference>
<reference evidence="3" key="2">
    <citation type="submission" date="2022-03" db="EMBL/GenBank/DDBJ databases">
        <title>Draft title - Genomic analysis of global carrot germplasm unveils the trajectory of domestication and the origin of high carotenoid orange carrot.</title>
        <authorList>
            <person name="Iorizzo M."/>
            <person name="Ellison S."/>
            <person name="Senalik D."/>
            <person name="Macko-Podgorni A."/>
            <person name="Grzebelus D."/>
            <person name="Bostan H."/>
            <person name="Rolling W."/>
            <person name="Curaba J."/>
            <person name="Simon P."/>
        </authorList>
    </citation>
    <scope>NUCLEOTIDE SEQUENCE</scope>
    <source>
        <tissue evidence="3">Leaf</tissue>
    </source>
</reference>
<proteinExistence type="predicted"/>
<sequence>MHTGCICMCVLVADLGVVLRQSRDEIGVKLSRRGLVVRKRVGCRGITIGEVEKHRMAGELTLGFTKEKRRRLKRR</sequence>
<organism evidence="2">
    <name type="scientific">Daucus carota subsp. sativus</name>
    <name type="common">Carrot</name>
    <dbReference type="NCBI Taxonomy" id="79200"/>
    <lineage>
        <taxon>Eukaryota</taxon>
        <taxon>Viridiplantae</taxon>
        <taxon>Streptophyta</taxon>
        <taxon>Embryophyta</taxon>
        <taxon>Tracheophyta</taxon>
        <taxon>Spermatophyta</taxon>
        <taxon>Magnoliopsida</taxon>
        <taxon>eudicotyledons</taxon>
        <taxon>Gunneridae</taxon>
        <taxon>Pentapetalae</taxon>
        <taxon>asterids</taxon>
        <taxon>campanulids</taxon>
        <taxon>Apiales</taxon>
        <taxon>Apiaceae</taxon>
        <taxon>Apioideae</taxon>
        <taxon>Scandiceae</taxon>
        <taxon>Daucinae</taxon>
        <taxon>Daucus</taxon>
        <taxon>Daucus sect. Daucus</taxon>
    </lineage>
</organism>
<evidence type="ECO:0000256" key="1">
    <source>
        <dbReference type="SAM" id="SignalP"/>
    </source>
</evidence>